<dbReference type="AlphaFoldDB" id="A0A7R8WJI3"/>
<feature type="domain" description="MCM C-terminal AAA(+) ATPase" evidence="13">
    <location>
        <begin position="386"/>
        <end position="587"/>
    </location>
</feature>
<dbReference type="InterPro" id="IPR012340">
    <property type="entry name" value="NA-bd_OB-fold"/>
</dbReference>
<dbReference type="GO" id="GO:0006310">
    <property type="term" value="P:DNA recombination"/>
    <property type="evidence" value="ECO:0007669"/>
    <property type="project" value="UniProtKB-ARBA"/>
</dbReference>
<dbReference type="EMBL" id="OB665314">
    <property type="protein sequence ID" value="CAD7232917.1"/>
    <property type="molecule type" value="Genomic_DNA"/>
</dbReference>
<organism evidence="14">
    <name type="scientific">Cyprideis torosa</name>
    <dbReference type="NCBI Taxonomy" id="163714"/>
    <lineage>
        <taxon>Eukaryota</taxon>
        <taxon>Metazoa</taxon>
        <taxon>Ecdysozoa</taxon>
        <taxon>Arthropoda</taxon>
        <taxon>Crustacea</taxon>
        <taxon>Oligostraca</taxon>
        <taxon>Ostracoda</taxon>
        <taxon>Podocopa</taxon>
        <taxon>Podocopida</taxon>
        <taxon>Cytherocopina</taxon>
        <taxon>Cytheroidea</taxon>
        <taxon>Cytherideidae</taxon>
        <taxon>Cyprideis</taxon>
    </lineage>
</organism>
<reference evidence="14" key="1">
    <citation type="submission" date="2020-11" db="EMBL/GenBank/DDBJ databases">
        <authorList>
            <person name="Tran Van P."/>
        </authorList>
    </citation>
    <scope>NUCLEOTIDE SEQUENCE</scope>
</reference>
<sequence length="828" mass="91702">MPSDRRGGRNIRGQVSSRGEKSGRGWGRSAWWMGRGRWRSQWQNRRPKYPVGLSDSFSGDDTEAAPFTTVKPCRIPAWSLYFPNEPFKESSTLLKKANALKDYLARGNPDWVPDGKTDSFPIQFPELKQVALGDNWPEPEVDFEVSPEVHLGCLGLGIHLLAEQKLGNEKRIVDHFRPRLINHSPVRPLKQLKSNLTGKLVTFQGTVVRIHASDLTATRMAFRCSACHAEMAVPVVDQKLAPPARCVSEGCKSRSFRVAHDSKLVQMEDSQFIQLQEMLTEEERDCGRTPNNLEIELTNDLVNTCVPGDIISVTGVLKAAAVDEDDESGGTAEGNRKKKQGCVFSYQIRAVGVKNFREEGADKLSAVPLTETDLAGIDVIRYEKEVFRLLVSSLCPVIFGNELVKAGLVLSLFGGVTKNVSAGSTVRGDIHTLIVGDPGLGKSQMLKATANISPRGVLVCGNTSTSAGLTLGMSNEGILEAGALVLADQGMCCIDEFDKMSSQHHLALLEAMEQQNISLAKAGVQCSIPARTTIAAAANPLGGHYDKSKTVSENLRLNPALLSRFDLIFILFDRGDEEQDAMLSKHVMEIQGRAGNSRINDSLFSNASTSSSSFLQRGTCAYRSAGENSSSLIERLRFEKGEEFDPVPHQLLRKYVTYGLRFTKPTLSYEACDVIQRFYMDLRKQRHIHDSTPITTRQLESLIRMTEARAKAELRSEATAQDAEDVVEIMKYCMSHVFTDDFRLIDFNRLQSSAGMPKKSGTKKFMAALQRICEVEGRNRFTVSEMKDLAGSLQIDQTNFVDFLDVLNIQGYLLKKGNRLYELQSVDA</sequence>
<dbReference type="InterPro" id="IPR033762">
    <property type="entry name" value="MCM_OB"/>
</dbReference>
<gene>
    <name evidence="14" type="ORF">CTOB1V02_LOCUS10742</name>
</gene>
<name>A0A7R8WJI3_9CRUS</name>
<dbReference type="SUPFAM" id="SSF52540">
    <property type="entry name" value="P-loop containing nucleoside triphosphate hydrolases"/>
    <property type="match status" value="1"/>
</dbReference>
<evidence type="ECO:0000259" key="13">
    <source>
        <dbReference type="PROSITE" id="PS50051"/>
    </source>
</evidence>
<dbReference type="Gene3D" id="2.20.28.10">
    <property type="match status" value="1"/>
</dbReference>
<evidence type="ECO:0000256" key="7">
    <source>
        <dbReference type="ARBA" id="ARBA00022806"/>
    </source>
</evidence>
<evidence type="ECO:0000256" key="9">
    <source>
        <dbReference type="ARBA" id="ARBA00023125"/>
    </source>
</evidence>
<dbReference type="InterPro" id="IPR056875">
    <property type="entry name" value="MCM8/REC_WHD"/>
</dbReference>
<keyword evidence="5 12" id="KW-0547">Nucleotide-binding</keyword>
<proteinExistence type="inferred from homology"/>
<evidence type="ECO:0000256" key="2">
    <source>
        <dbReference type="ARBA" id="ARBA00008010"/>
    </source>
</evidence>
<dbReference type="InterPro" id="IPR027417">
    <property type="entry name" value="P-loop_NTPase"/>
</dbReference>
<keyword evidence="6" id="KW-0378">Hydrolase</keyword>
<evidence type="ECO:0000313" key="14">
    <source>
        <dbReference type="EMBL" id="CAD7232917.1"/>
    </source>
</evidence>
<dbReference type="CDD" id="cd22247">
    <property type="entry name" value="MCM8_WHD"/>
    <property type="match status" value="1"/>
</dbReference>
<comment type="similarity">
    <text evidence="2 12">Belongs to the MCM family.</text>
</comment>
<keyword evidence="9 12" id="KW-0238">DNA-binding</keyword>
<dbReference type="GO" id="GO:0006260">
    <property type="term" value="P:DNA replication"/>
    <property type="evidence" value="ECO:0007669"/>
    <property type="project" value="UniProtKB-KW"/>
</dbReference>
<dbReference type="GO" id="GO:0017116">
    <property type="term" value="F:single-stranded DNA helicase activity"/>
    <property type="evidence" value="ECO:0007669"/>
    <property type="project" value="TreeGrafter"/>
</dbReference>
<evidence type="ECO:0000256" key="6">
    <source>
        <dbReference type="ARBA" id="ARBA00022801"/>
    </source>
</evidence>
<dbReference type="InterPro" id="IPR041562">
    <property type="entry name" value="MCM_lid"/>
</dbReference>
<dbReference type="InterPro" id="IPR031327">
    <property type="entry name" value="MCM"/>
</dbReference>
<evidence type="ECO:0000256" key="10">
    <source>
        <dbReference type="ARBA" id="ARBA00023242"/>
    </source>
</evidence>
<dbReference type="PROSITE" id="PS50051">
    <property type="entry name" value="MCM_2"/>
    <property type="match status" value="1"/>
</dbReference>
<keyword evidence="10" id="KW-0539">Nucleus</keyword>
<evidence type="ECO:0000256" key="3">
    <source>
        <dbReference type="ARBA" id="ARBA00012551"/>
    </source>
</evidence>
<dbReference type="GO" id="GO:0016787">
    <property type="term" value="F:hydrolase activity"/>
    <property type="evidence" value="ECO:0007669"/>
    <property type="project" value="UniProtKB-KW"/>
</dbReference>
<dbReference type="GO" id="GO:0003697">
    <property type="term" value="F:single-stranded DNA binding"/>
    <property type="evidence" value="ECO:0007669"/>
    <property type="project" value="TreeGrafter"/>
</dbReference>
<dbReference type="Pfam" id="PF00493">
    <property type="entry name" value="MCM"/>
    <property type="match status" value="1"/>
</dbReference>
<dbReference type="Pfam" id="PF17855">
    <property type="entry name" value="MCM_lid"/>
    <property type="match status" value="1"/>
</dbReference>
<dbReference type="GO" id="GO:0005524">
    <property type="term" value="F:ATP binding"/>
    <property type="evidence" value="ECO:0007669"/>
    <property type="project" value="UniProtKB-KW"/>
</dbReference>
<keyword evidence="8 12" id="KW-0067">ATP-binding</keyword>
<evidence type="ECO:0000256" key="1">
    <source>
        <dbReference type="ARBA" id="ARBA00004123"/>
    </source>
</evidence>
<dbReference type="GO" id="GO:0005634">
    <property type="term" value="C:nucleus"/>
    <property type="evidence" value="ECO:0007669"/>
    <property type="project" value="UniProtKB-SubCell"/>
</dbReference>
<evidence type="ECO:0000256" key="12">
    <source>
        <dbReference type="RuleBase" id="RU004070"/>
    </source>
</evidence>
<evidence type="ECO:0000256" key="11">
    <source>
        <dbReference type="ARBA" id="ARBA00042306"/>
    </source>
</evidence>
<protein>
    <recommendedName>
        <fullName evidence="3">DNA helicase</fullName>
        <ecNumber evidence="3">3.6.4.12</ecNumber>
    </recommendedName>
    <alternativeName>
        <fullName evidence="11">Minichromosome maintenance 8</fullName>
    </alternativeName>
</protein>
<dbReference type="InterPro" id="IPR001208">
    <property type="entry name" value="MCM_dom"/>
</dbReference>
<comment type="subcellular location">
    <subcellularLocation>
        <location evidence="1">Nucleus</location>
    </subcellularLocation>
</comment>
<dbReference type="EC" id="3.6.4.12" evidence="3"/>
<evidence type="ECO:0000256" key="8">
    <source>
        <dbReference type="ARBA" id="ARBA00022840"/>
    </source>
</evidence>
<dbReference type="FunFam" id="2.20.28.10:FF:000003">
    <property type="entry name" value="DNA helicase"/>
    <property type="match status" value="1"/>
</dbReference>
<dbReference type="Pfam" id="PF17207">
    <property type="entry name" value="MCM_OB"/>
    <property type="match status" value="1"/>
</dbReference>
<dbReference type="SMART" id="SM00382">
    <property type="entry name" value="AAA"/>
    <property type="match status" value="1"/>
</dbReference>
<evidence type="ECO:0000256" key="5">
    <source>
        <dbReference type="ARBA" id="ARBA00022741"/>
    </source>
</evidence>
<keyword evidence="7" id="KW-0347">Helicase</keyword>
<dbReference type="PANTHER" id="PTHR11630">
    <property type="entry name" value="DNA REPLICATION LICENSING FACTOR MCM FAMILY MEMBER"/>
    <property type="match status" value="1"/>
</dbReference>
<keyword evidence="4" id="KW-0235">DNA replication</keyword>
<accession>A0A7R8WJI3</accession>
<dbReference type="Gene3D" id="2.40.50.140">
    <property type="entry name" value="Nucleic acid-binding proteins"/>
    <property type="match status" value="1"/>
</dbReference>
<dbReference type="SUPFAM" id="SSF50249">
    <property type="entry name" value="Nucleic acid-binding proteins"/>
    <property type="match status" value="1"/>
</dbReference>
<dbReference type="Gene3D" id="3.40.50.300">
    <property type="entry name" value="P-loop containing nucleotide triphosphate hydrolases"/>
    <property type="match status" value="1"/>
</dbReference>
<dbReference type="Pfam" id="PF25051">
    <property type="entry name" value="WHD_MCM8"/>
    <property type="match status" value="1"/>
</dbReference>
<dbReference type="InterPro" id="IPR003593">
    <property type="entry name" value="AAA+_ATPase"/>
</dbReference>
<dbReference type="GO" id="GO:0042555">
    <property type="term" value="C:MCM complex"/>
    <property type="evidence" value="ECO:0007669"/>
    <property type="project" value="TreeGrafter"/>
</dbReference>
<dbReference type="OrthoDB" id="422555at2759"/>
<dbReference type="PANTHER" id="PTHR11630:SF47">
    <property type="entry name" value="DNA HELICASE MCM8"/>
    <property type="match status" value="1"/>
</dbReference>
<dbReference type="PRINTS" id="PR01657">
    <property type="entry name" value="MCMFAMILY"/>
</dbReference>
<dbReference type="SMART" id="SM00350">
    <property type="entry name" value="MCM"/>
    <property type="match status" value="1"/>
</dbReference>
<evidence type="ECO:0000256" key="4">
    <source>
        <dbReference type="ARBA" id="ARBA00022705"/>
    </source>
</evidence>